<dbReference type="Proteomes" id="UP001221142">
    <property type="component" value="Unassembled WGS sequence"/>
</dbReference>
<dbReference type="AlphaFoldDB" id="A0AAD7FFM2"/>
<reference evidence="1" key="1">
    <citation type="submission" date="2023-03" db="EMBL/GenBank/DDBJ databases">
        <title>Massive genome expansion in bonnet fungi (Mycena s.s.) driven by repeated elements and novel gene families across ecological guilds.</title>
        <authorList>
            <consortium name="Lawrence Berkeley National Laboratory"/>
            <person name="Harder C.B."/>
            <person name="Miyauchi S."/>
            <person name="Viragh M."/>
            <person name="Kuo A."/>
            <person name="Thoen E."/>
            <person name="Andreopoulos B."/>
            <person name="Lu D."/>
            <person name="Skrede I."/>
            <person name="Drula E."/>
            <person name="Henrissat B."/>
            <person name="Morin E."/>
            <person name="Kohler A."/>
            <person name="Barry K."/>
            <person name="LaButti K."/>
            <person name="Morin E."/>
            <person name="Salamov A."/>
            <person name="Lipzen A."/>
            <person name="Mereny Z."/>
            <person name="Hegedus B."/>
            <person name="Baldrian P."/>
            <person name="Stursova M."/>
            <person name="Weitz H."/>
            <person name="Taylor A."/>
            <person name="Grigoriev I.V."/>
            <person name="Nagy L.G."/>
            <person name="Martin F."/>
            <person name="Kauserud H."/>
        </authorList>
    </citation>
    <scope>NUCLEOTIDE SEQUENCE</scope>
    <source>
        <strain evidence="1">9284</strain>
    </source>
</reference>
<proteinExistence type="predicted"/>
<evidence type="ECO:0000313" key="2">
    <source>
        <dbReference type="Proteomes" id="UP001221142"/>
    </source>
</evidence>
<accession>A0AAD7FFM2</accession>
<comment type="caution">
    <text evidence="1">The sequence shown here is derived from an EMBL/GenBank/DDBJ whole genome shotgun (WGS) entry which is preliminary data.</text>
</comment>
<gene>
    <name evidence="1" type="ORF">FB45DRAFT_1007908</name>
</gene>
<evidence type="ECO:0000313" key="1">
    <source>
        <dbReference type="EMBL" id="KAJ7617369.1"/>
    </source>
</evidence>
<sequence>MLVWYRPGLAWSRTCTIAQIYTARYRTIPQDATGCTNGIGWDKTTYGPARTTQQRPPSARRTLTKLYSIPSRRGVARSRVENSMAWQPHVALARYAGRRRLCNGRETPERRSVRVGKDWEEPFSSATHPRPRRRLRQLGWDLARQSEVGANGTESLMKVVGLSATAAGMR</sequence>
<dbReference type="EMBL" id="JARKIF010000021">
    <property type="protein sequence ID" value="KAJ7617369.1"/>
    <property type="molecule type" value="Genomic_DNA"/>
</dbReference>
<organism evidence="1 2">
    <name type="scientific">Roridomyces roridus</name>
    <dbReference type="NCBI Taxonomy" id="1738132"/>
    <lineage>
        <taxon>Eukaryota</taxon>
        <taxon>Fungi</taxon>
        <taxon>Dikarya</taxon>
        <taxon>Basidiomycota</taxon>
        <taxon>Agaricomycotina</taxon>
        <taxon>Agaricomycetes</taxon>
        <taxon>Agaricomycetidae</taxon>
        <taxon>Agaricales</taxon>
        <taxon>Marasmiineae</taxon>
        <taxon>Mycenaceae</taxon>
        <taxon>Roridomyces</taxon>
    </lineage>
</organism>
<name>A0AAD7FFM2_9AGAR</name>
<protein>
    <submittedName>
        <fullName evidence="1">Uncharacterized protein</fullName>
    </submittedName>
</protein>
<keyword evidence="2" id="KW-1185">Reference proteome</keyword>